<dbReference type="Pfam" id="PF14219">
    <property type="entry name" value="DUF4328"/>
    <property type="match status" value="1"/>
</dbReference>
<dbReference type="EMBL" id="FORP01000006">
    <property type="protein sequence ID" value="SFJ57853.1"/>
    <property type="molecule type" value="Genomic_DNA"/>
</dbReference>
<organism evidence="3 4">
    <name type="scientific">Amycolatopsis sacchari</name>
    <dbReference type="NCBI Taxonomy" id="115433"/>
    <lineage>
        <taxon>Bacteria</taxon>
        <taxon>Bacillati</taxon>
        <taxon>Actinomycetota</taxon>
        <taxon>Actinomycetes</taxon>
        <taxon>Pseudonocardiales</taxon>
        <taxon>Pseudonocardiaceae</taxon>
        <taxon>Amycolatopsis</taxon>
    </lineage>
</organism>
<dbReference type="InterPro" id="IPR025565">
    <property type="entry name" value="DUF4328"/>
</dbReference>
<protein>
    <recommendedName>
        <fullName evidence="2">DUF4328 domain-containing protein</fullName>
    </recommendedName>
</protein>
<evidence type="ECO:0000313" key="3">
    <source>
        <dbReference type="EMBL" id="SFJ57853.1"/>
    </source>
</evidence>
<feature type="transmembrane region" description="Helical" evidence="1">
    <location>
        <begin position="123"/>
        <end position="148"/>
    </location>
</feature>
<feature type="transmembrane region" description="Helical" evidence="1">
    <location>
        <begin position="169"/>
        <end position="188"/>
    </location>
</feature>
<dbReference type="STRING" id="115433.SAMN05421835_106320"/>
<dbReference type="AlphaFoldDB" id="A0A1I3SGD4"/>
<evidence type="ECO:0000256" key="1">
    <source>
        <dbReference type="SAM" id="Phobius"/>
    </source>
</evidence>
<sequence length="303" mass="33333">MQPGRYHFRPRVRWVASPPPGALPPRPVRPVERYTGPPRYPVPPRWGFPNLTWREPTAVPGTPSGYPRPVERVRVLSRNAITVLWFLAGLTLLGAIAEFWRYALLVISRDSALHSDVVAMSDALEIISSLLSVVFGLLAIASVVWWLLVARQAAADENGHEPPRPARQVLLGTLVPGLNLVLAGSVLAELEHAVLRRPVGERPRPSRLVLAWWAAWLLDAVLMVLVIVWRFRDGVQAQADGVFLSGLLDLSAALLAVLTALVVHRVTSLLAPISVDKLRLRRVVEVKGAPAPALRPVRPTTSR</sequence>
<keyword evidence="1" id="KW-0472">Membrane</keyword>
<keyword evidence="4" id="KW-1185">Reference proteome</keyword>
<feature type="transmembrane region" description="Helical" evidence="1">
    <location>
        <begin position="82"/>
        <end position="103"/>
    </location>
</feature>
<gene>
    <name evidence="3" type="ORF">SAMN05421835_106320</name>
</gene>
<proteinExistence type="predicted"/>
<feature type="transmembrane region" description="Helical" evidence="1">
    <location>
        <begin position="208"/>
        <end position="229"/>
    </location>
</feature>
<feature type="domain" description="DUF4328" evidence="2">
    <location>
        <begin position="109"/>
        <end position="267"/>
    </location>
</feature>
<dbReference type="OrthoDB" id="3689403at2"/>
<accession>A0A1I3SGD4</accession>
<evidence type="ECO:0000313" key="4">
    <source>
        <dbReference type="Proteomes" id="UP000199025"/>
    </source>
</evidence>
<feature type="transmembrane region" description="Helical" evidence="1">
    <location>
        <begin position="241"/>
        <end position="263"/>
    </location>
</feature>
<dbReference type="RefSeq" id="WP_091506921.1">
    <property type="nucleotide sequence ID" value="NZ_CBDQZW010000012.1"/>
</dbReference>
<keyword evidence="1" id="KW-1133">Transmembrane helix</keyword>
<keyword evidence="1" id="KW-0812">Transmembrane</keyword>
<evidence type="ECO:0000259" key="2">
    <source>
        <dbReference type="Pfam" id="PF14219"/>
    </source>
</evidence>
<dbReference type="Proteomes" id="UP000199025">
    <property type="component" value="Unassembled WGS sequence"/>
</dbReference>
<name>A0A1I3SGD4_9PSEU</name>
<reference evidence="3 4" key="1">
    <citation type="submission" date="2016-10" db="EMBL/GenBank/DDBJ databases">
        <authorList>
            <person name="de Groot N.N."/>
        </authorList>
    </citation>
    <scope>NUCLEOTIDE SEQUENCE [LARGE SCALE GENOMIC DNA]</scope>
    <source>
        <strain evidence="3 4">DSM 44468</strain>
    </source>
</reference>